<keyword evidence="2" id="KW-0812">Transmembrane</keyword>
<keyword evidence="2" id="KW-0472">Membrane</keyword>
<gene>
    <name evidence="3" type="ORF">SAMN05216258_103163</name>
</gene>
<evidence type="ECO:0000256" key="1">
    <source>
        <dbReference type="SAM" id="MobiDB-lite"/>
    </source>
</evidence>
<dbReference type="AlphaFoldDB" id="A0A1I3E459"/>
<evidence type="ECO:0000256" key="2">
    <source>
        <dbReference type="SAM" id="Phobius"/>
    </source>
</evidence>
<evidence type="ECO:0000313" key="3">
    <source>
        <dbReference type="EMBL" id="SFH93481.1"/>
    </source>
</evidence>
<feature type="transmembrane region" description="Helical" evidence="2">
    <location>
        <begin position="218"/>
        <end position="233"/>
    </location>
</feature>
<feature type="transmembrane region" description="Helical" evidence="2">
    <location>
        <begin position="322"/>
        <end position="342"/>
    </location>
</feature>
<feature type="compositionally biased region" description="Low complexity" evidence="1">
    <location>
        <begin position="1"/>
        <end position="20"/>
    </location>
</feature>
<feature type="region of interest" description="Disordered" evidence="1">
    <location>
        <begin position="1"/>
        <end position="34"/>
    </location>
</feature>
<name>A0A1I3E459_9RHOB</name>
<dbReference type="RefSeq" id="WP_092858963.1">
    <property type="nucleotide sequence ID" value="NZ_FOQH01000003.1"/>
</dbReference>
<feature type="transmembrane region" description="Helical" evidence="2">
    <location>
        <begin position="103"/>
        <end position="136"/>
    </location>
</feature>
<evidence type="ECO:0000313" key="4">
    <source>
        <dbReference type="Proteomes" id="UP000199377"/>
    </source>
</evidence>
<evidence type="ECO:0008006" key="5">
    <source>
        <dbReference type="Google" id="ProtNLM"/>
    </source>
</evidence>
<feature type="transmembrane region" description="Helical" evidence="2">
    <location>
        <begin position="288"/>
        <end position="310"/>
    </location>
</feature>
<accession>A0A1I3E459</accession>
<dbReference type="Proteomes" id="UP000199377">
    <property type="component" value="Unassembled WGS sequence"/>
</dbReference>
<protein>
    <recommendedName>
        <fullName evidence="5">4-amino-4-deoxy-L-arabinose transferase</fullName>
    </recommendedName>
</protein>
<reference evidence="3 4" key="1">
    <citation type="submission" date="2016-10" db="EMBL/GenBank/DDBJ databases">
        <authorList>
            <person name="de Groot N.N."/>
        </authorList>
    </citation>
    <scope>NUCLEOTIDE SEQUENCE [LARGE SCALE GENOMIC DNA]</scope>
    <source>
        <strain evidence="3 4">CGMCC 1.11030</strain>
    </source>
</reference>
<keyword evidence="2" id="KW-1133">Transmembrane helix</keyword>
<dbReference type="EMBL" id="FOQH01000003">
    <property type="protein sequence ID" value="SFH93481.1"/>
    <property type="molecule type" value="Genomic_DNA"/>
</dbReference>
<dbReference type="STRING" id="1114924.SAMN05216258_103163"/>
<keyword evidence="4" id="KW-1185">Reference proteome</keyword>
<dbReference type="OrthoDB" id="5492344at2"/>
<feature type="transmembrane region" description="Helical" evidence="2">
    <location>
        <begin position="43"/>
        <end position="64"/>
    </location>
</feature>
<proteinExistence type="predicted"/>
<sequence length="582" mass="59210">MSGDAEGAAPGPSPAGLSPSGPSPAGPSPSGDGAQPRWLAARVGGFPAASLALAAAFAPAAWAARFLQDDAYISFRYAANIARGLGPVWQPGEAVFGFTNPAWTYLIAAAVALGGAPEAAAMALGILFALVCLLAVARLGATQETEPAARLAAPLLLAGCWSVLRYATGGLETSMQAAAVAVSMLALARCLRPGAGPGAFAALSLALGAAGWVRLDSAVFVAVFAGAAALAAWRSPRRGAALAALAGPGAALLAGYLAWSLLHFGTAIPNTFAAKQAAGLRMQMEAGAIYVAQFLVNSGLAIVGLGALVFARSLLRSPFHAALLAGVLAWAAYVVAVGGDFMEFRFLVPGLPPLAVLGARVFALATAALSPAARRGALAALALGLLGHSTLQAVGFRDHRWIESTWELEAHIARDGWNWIGMGEALARAFPQGFDGPVIAVTAAGAIPYASGLPTVDMLGLTDPWTARHGVELDRVGHRRLATLDHLLDRGVALMIGSPEPLPEAEAASAPHRANWALATGPSPSPEALAALRRARSLTLPFGEGMRLPMLYLVPDARVDAAIAAGVLSDHGPAIWAGAEGD</sequence>
<feature type="transmembrane region" description="Helical" evidence="2">
    <location>
        <begin position="240"/>
        <end position="259"/>
    </location>
</feature>
<organism evidence="3 4">
    <name type="scientific">Albimonas pacifica</name>
    <dbReference type="NCBI Taxonomy" id="1114924"/>
    <lineage>
        <taxon>Bacteria</taxon>
        <taxon>Pseudomonadati</taxon>
        <taxon>Pseudomonadota</taxon>
        <taxon>Alphaproteobacteria</taxon>
        <taxon>Rhodobacterales</taxon>
        <taxon>Paracoccaceae</taxon>
        <taxon>Albimonas</taxon>
    </lineage>
</organism>